<reference evidence="1" key="1">
    <citation type="journal article" date="2023" name="G3 (Bethesda)">
        <title>A reference genome for the long-term kleptoplast-retaining sea slug Elysia crispata morphotype clarki.</title>
        <authorList>
            <person name="Eastman K.E."/>
            <person name="Pendleton A.L."/>
            <person name="Shaikh M.A."/>
            <person name="Suttiyut T."/>
            <person name="Ogas R."/>
            <person name="Tomko P."/>
            <person name="Gavelis G."/>
            <person name="Widhalm J.R."/>
            <person name="Wisecaver J.H."/>
        </authorList>
    </citation>
    <scope>NUCLEOTIDE SEQUENCE</scope>
    <source>
        <strain evidence="1">ECLA1</strain>
    </source>
</reference>
<proteinExistence type="predicted"/>
<comment type="caution">
    <text evidence="1">The sequence shown here is derived from an EMBL/GenBank/DDBJ whole genome shotgun (WGS) entry which is preliminary data.</text>
</comment>
<organism evidence="1 2">
    <name type="scientific">Elysia crispata</name>
    <name type="common">lettuce slug</name>
    <dbReference type="NCBI Taxonomy" id="231223"/>
    <lineage>
        <taxon>Eukaryota</taxon>
        <taxon>Metazoa</taxon>
        <taxon>Spiralia</taxon>
        <taxon>Lophotrochozoa</taxon>
        <taxon>Mollusca</taxon>
        <taxon>Gastropoda</taxon>
        <taxon>Heterobranchia</taxon>
        <taxon>Euthyneura</taxon>
        <taxon>Panpulmonata</taxon>
        <taxon>Sacoglossa</taxon>
        <taxon>Placobranchoidea</taxon>
        <taxon>Plakobranchidae</taxon>
        <taxon>Elysia</taxon>
    </lineage>
</organism>
<protein>
    <submittedName>
        <fullName evidence="1">Uncharacterized protein</fullName>
    </submittedName>
</protein>
<dbReference type="Proteomes" id="UP001283361">
    <property type="component" value="Unassembled WGS sequence"/>
</dbReference>
<evidence type="ECO:0000313" key="2">
    <source>
        <dbReference type="Proteomes" id="UP001283361"/>
    </source>
</evidence>
<dbReference type="EMBL" id="JAWDGP010001073">
    <property type="protein sequence ID" value="KAK3795297.1"/>
    <property type="molecule type" value="Genomic_DNA"/>
</dbReference>
<sequence length="97" mass="11184">MPMSYLHRNQTLWPKERPTKDRIIHKVKLTLPPILACRGLNCLRLAVKRVRFDTNCWSACSSISGLKSVFTRVGKKKFINPVAVGQSVLWQTDVTFW</sequence>
<evidence type="ECO:0000313" key="1">
    <source>
        <dbReference type="EMBL" id="KAK3795297.1"/>
    </source>
</evidence>
<dbReference type="AlphaFoldDB" id="A0AAE1AYM3"/>
<gene>
    <name evidence="1" type="ORF">RRG08_004452</name>
</gene>
<name>A0AAE1AYM3_9GAST</name>
<accession>A0AAE1AYM3</accession>
<keyword evidence="2" id="KW-1185">Reference proteome</keyword>